<name>A0A2P5E2G9_PARAD</name>
<keyword evidence="2" id="KW-1185">Reference proteome</keyword>
<gene>
    <name evidence="1" type="ORF">PanWU01x14_009740</name>
</gene>
<protein>
    <submittedName>
        <fullName evidence="1">Uncharacterized protein</fullName>
    </submittedName>
</protein>
<evidence type="ECO:0000313" key="2">
    <source>
        <dbReference type="Proteomes" id="UP000237105"/>
    </source>
</evidence>
<accession>A0A2P5E2G9</accession>
<comment type="caution">
    <text evidence="1">The sequence shown here is derived from an EMBL/GenBank/DDBJ whole genome shotgun (WGS) entry which is preliminary data.</text>
</comment>
<reference evidence="2" key="1">
    <citation type="submission" date="2016-06" db="EMBL/GenBank/DDBJ databases">
        <title>Parallel loss of symbiosis genes in relatives of nitrogen-fixing non-legume Parasponia.</title>
        <authorList>
            <person name="Van Velzen R."/>
            <person name="Holmer R."/>
            <person name="Bu F."/>
            <person name="Rutten L."/>
            <person name="Van Zeijl A."/>
            <person name="Liu W."/>
            <person name="Santuari L."/>
            <person name="Cao Q."/>
            <person name="Sharma T."/>
            <person name="Shen D."/>
            <person name="Roswanjaya Y."/>
            <person name="Wardhani T."/>
            <person name="Kalhor M.S."/>
            <person name="Jansen J."/>
            <person name="Van den Hoogen J."/>
            <person name="Gungor B."/>
            <person name="Hartog M."/>
            <person name="Hontelez J."/>
            <person name="Verver J."/>
            <person name="Yang W.-C."/>
            <person name="Schijlen E."/>
            <person name="Repin R."/>
            <person name="Schilthuizen M."/>
            <person name="Schranz E."/>
            <person name="Heidstra R."/>
            <person name="Miyata K."/>
            <person name="Fedorova E."/>
            <person name="Kohlen W."/>
            <person name="Bisseling T."/>
            <person name="Smit S."/>
            <person name="Geurts R."/>
        </authorList>
    </citation>
    <scope>NUCLEOTIDE SEQUENCE [LARGE SCALE GENOMIC DNA]</scope>
    <source>
        <strain evidence="2">cv. WU1-14</strain>
    </source>
</reference>
<proteinExistence type="predicted"/>
<sequence>MFPLTANRLGQAARPVLSPQITMVRVESMEYMKDKRYMPADLGPSLNSSDLRINFHIAVSIHTKALFGIRILEGKKL</sequence>
<dbReference type="Proteomes" id="UP000237105">
    <property type="component" value="Unassembled WGS sequence"/>
</dbReference>
<dbReference type="EMBL" id="JXTB01000003">
    <property type="protein sequence ID" value="PON79742.1"/>
    <property type="molecule type" value="Genomic_DNA"/>
</dbReference>
<evidence type="ECO:0000313" key="1">
    <source>
        <dbReference type="EMBL" id="PON79742.1"/>
    </source>
</evidence>
<organism evidence="1 2">
    <name type="scientific">Parasponia andersonii</name>
    <name type="common">Sponia andersonii</name>
    <dbReference type="NCBI Taxonomy" id="3476"/>
    <lineage>
        <taxon>Eukaryota</taxon>
        <taxon>Viridiplantae</taxon>
        <taxon>Streptophyta</taxon>
        <taxon>Embryophyta</taxon>
        <taxon>Tracheophyta</taxon>
        <taxon>Spermatophyta</taxon>
        <taxon>Magnoliopsida</taxon>
        <taxon>eudicotyledons</taxon>
        <taxon>Gunneridae</taxon>
        <taxon>Pentapetalae</taxon>
        <taxon>rosids</taxon>
        <taxon>fabids</taxon>
        <taxon>Rosales</taxon>
        <taxon>Cannabaceae</taxon>
        <taxon>Parasponia</taxon>
    </lineage>
</organism>
<dbReference type="AlphaFoldDB" id="A0A2P5E2G9"/>